<evidence type="ECO:0000259" key="9">
    <source>
        <dbReference type="Pfam" id="PF16417"/>
    </source>
</evidence>
<evidence type="ECO:0000313" key="12">
    <source>
        <dbReference type="EMBL" id="KAL0633789.1"/>
    </source>
</evidence>
<dbReference type="PANTHER" id="PTHR13162">
    <property type="entry name" value="CCR4-NOT TRANSCRIPTION COMPLEX"/>
    <property type="match status" value="1"/>
</dbReference>
<organism evidence="12 13">
    <name type="scientific">Discina gigas</name>
    <dbReference type="NCBI Taxonomy" id="1032678"/>
    <lineage>
        <taxon>Eukaryota</taxon>
        <taxon>Fungi</taxon>
        <taxon>Dikarya</taxon>
        <taxon>Ascomycota</taxon>
        <taxon>Pezizomycotina</taxon>
        <taxon>Pezizomycetes</taxon>
        <taxon>Pezizales</taxon>
        <taxon>Discinaceae</taxon>
        <taxon>Discina</taxon>
    </lineage>
</organism>
<feature type="domain" description="CCR4-NOT transcription complex subunit 1-like NOT1 connector" evidence="11">
    <location>
        <begin position="1397"/>
        <end position="1539"/>
    </location>
</feature>
<dbReference type="PANTHER" id="PTHR13162:SF8">
    <property type="entry name" value="CCR4-NOT TRANSCRIPTION COMPLEX SUBUNIT 1"/>
    <property type="match status" value="1"/>
</dbReference>
<evidence type="ECO:0000256" key="4">
    <source>
        <dbReference type="ARBA" id="ARBA00023163"/>
    </source>
</evidence>
<gene>
    <name evidence="12" type="primary">CDC39_2</name>
    <name evidence="12" type="ORF">Q9L58_007328</name>
</gene>
<evidence type="ECO:0000256" key="5">
    <source>
        <dbReference type="ARBA" id="ARBA00023242"/>
    </source>
</evidence>
<accession>A0ABR3GCU9</accession>
<evidence type="ECO:0000259" key="11">
    <source>
        <dbReference type="Pfam" id="PF25097"/>
    </source>
</evidence>
<dbReference type="Pfam" id="PF16418">
    <property type="entry name" value="CNOT1_HEAT"/>
    <property type="match status" value="1"/>
</dbReference>
<feature type="domain" description="CCR4-NOT transcription complex subunit 1" evidence="7">
    <location>
        <begin position="1095"/>
        <end position="1238"/>
    </location>
</feature>
<evidence type="ECO:0000259" key="6">
    <source>
        <dbReference type="Pfam" id="PF04054"/>
    </source>
</evidence>
<dbReference type="Gene3D" id="1.25.40.800">
    <property type="match status" value="1"/>
</dbReference>
<keyword evidence="2" id="KW-0678">Repressor</keyword>
<dbReference type="Pfam" id="PF12842">
    <property type="entry name" value="DUF3819"/>
    <property type="match status" value="1"/>
</dbReference>
<protein>
    <submittedName>
        <fullName evidence="12">CCR4-NOT core subunit cdc39</fullName>
    </submittedName>
</protein>
<name>A0ABR3GCU9_9PEZI</name>
<dbReference type="InterPro" id="IPR032193">
    <property type="entry name" value="CNOT1_TTP_bind"/>
</dbReference>
<dbReference type="InterPro" id="IPR007196">
    <property type="entry name" value="CCR4-Not_Not1_C"/>
</dbReference>
<evidence type="ECO:0000259" key="7">
    <source>
        <dbReference type="Pfam" id="PF12842"/>
    </source>
</evidence>
<evidence type="ECO:0000256" key="2">
    <source>
        <dbReference type="ARBA" id="ARBA00022491"/>
    </source>
</evidence>
<dbReference type="InterPro" id="IPR038535">
    <property type="entry name" value="CNOT1_TTP_bind_sf"/>
</dbReference>
<evidence type="ECO:0000313" key="13">
    <source>
        <dbReference type="Proteomes" id="UP001447188"/>
    </source>
</evidence>
<dbReference type="InterPro" id="IPR032191">
    <property type="entry name" value="CNOT1_CAF1_bind"/>
</dbReference>
<dbReference type="Pfam" id="PF25097">
    <property type="entry name" value="ARM_Cnot1"/>
    <property type="match status" value="1"/>
</dbReference>
<dbReference type="Pfam" id="PF04054">
    <property type="entry name" value="Not1"/>
    <property type="match status" value="1"/>
</dbReference>
<keyword evidence="13" id="KW-1185">Reference proteome</keyword>
<evidence type="ECO:0000256" key="1">
    <source>
        <dbReference type="ARBA" id="ARBA00004123"/>
    </source>
</evidence>
<feature type="domain" description="CCR4-NOT transcription complex subunit 1 HEAT repeat" evidence="10">
    <location>
        <begin position="424"/>
        <end position="567"/>
    </location>
</feature>
<feature type="domain" description="CCR4-NOT transcription complex subunit 1 CAF1-binding" evidence="8">
    <location>
        <begin position="829"/>
        <end position="1046"/>
    </location>
</feature>
<dbReference type="InterPro" id="IPR040398">
    <property type="entry name" value="Not1"/>
</dbReference>
<dbReference type="Pfam" id="PF16415">
    <property type="entry name" value="CNOT1_CAF1_bind"/>
    <property type="match status" value="1"/>
</dbReference>
<keyword evidence="3" id="KW-0805">Transcription regulation</keyword>
<evidence type="ECO:0000259" key="8">
    <source>
        <dbReference type="Pfam" id="PF16415"/>
    </source>
</evidence>
<dbReference type="Gene3D" id="1.25.40.840">
    <property type="entry name" value="CCR4-NOT transcription complex subunit 1 TTP binding domain"/>
    <property type="match status" value="1"/>
</dbReference>
<sequence length="2077" mass="236512">MEINQKVMRKIIMNNYSYIMSSSSSRSFENSPSTSHRMLGEQIKELASLPQDVKEKFVDVITPVAPDGDVFRDFDVPTFLNHFGLDALQKCVLAVGFKSNLRADLRNKGQDIISKSFRSMLEILANPSKHPEMTPDAISLFIEQMLSEPAYPFLDNVEKLNLSYAARSRYKNTPLPQEVYSITEPIEKLRQKESLVQIFQQIGPESTSSLEKCREVLKRKWRVQISENEVADVLVLMATSRNAIAWHADIFVQALQQENMAQSFDWERVIEGFDREDFVLEGSEGLHVIVSALQHGTSKEFPIYKLWGGRWGHPRAQWSVLRGYIKAESLDVTRIPGIRKVFSSADFATASSALKLMVATFETHKFISFDAVDVLFYLALDDSIPPDVQQAAQVEMEKAAKFTPELLLCGALMIPKPWTHGLEHVVQKLLDIFFDGHTSHQLVFWRLWQVDKPFVTSKFLDYHTNNNLNITRILDISQDLRCLSDLLEAQNAAFVLDVAALAARREYLNLDKWLQEMINKYEGDFIMQCYRFLHLKAEAEYTQAREGGKPTMVSLRVGPVHTFLTLLDKNQPHMTQEHQERVTECQRLCIQAYPRLINLGSGMDALILQNNAESNTFPPHVDKDMQQAYKQMYSQETELSEVVQYLQKLKVSQISREQDLFACMIHGLFDEYHCYPSYPLQALATTSVLFGSIILFKLIDGIPLRVALAMVWQAVRDHDPSSTMYKFGLQALLHFKERLREWKEYCKLLAQVTGLHGTDIWDIVQDVIAGVADRQVEQQSANGSADIEDLGPVLTNGNSNARAPSPVALVHPPFQSISADPPLRDQSLYKDPNVEVQDKVLFIVNNLSHTNLDNKLKDLKDALQDEHHQWFADYLVVKRAKMEPNYHKLYLDLLDKFGHKGLTAEVLRETYINLIGMLNAEATMQNASERTHLKNLSSWLGGLTIARDKPIKFKNVSFKDLLIEGYVTERLMVVLPFTCKVLEQSTKSTVFKPPNPWLMAILRLLVELYQHVDLKLNLKFEIEVLCKNLDLDVKLIEPATDIRETRDRPIVKEEEILPPIEELSLQAPQQFTQIADQMPSGFAEEVIINSMIQHPALKGILRTAISRAIGEIIGPVVERSVTIASISTSELIQKDFATEGDENKMRNAAHNLVRHLAGSLAHVTCKDPLRMSMTNNIRSLLVQNGYNEQSVSDQTVTMCVNDNIDLACTIIEKTAQDRAIPEIDEALTLTFQARKQHRERRMVQPFVAPGVPRIAFQLPDQFRLKPGGLTPQQMSVYDDFGRVSRMAGNEAAVRNSFVEAFPSDYLPGSVQNAGVVDIQQRVPEQPPQPVNVPQFDLKETQSKIATLLAETRRQARTSEEQHIDELSQDHLVFQYCNAIVNIVSVNPPLMSRAVKDGLCQAVASQLCQLLFTDAQDQTQLEVETLVVLLRKITELSTNTRQDVVMWLAGPRDDERLFNAPVTVMLLKVELLTVTILDATISKFLNARKTRALEFFGKLIRETVLGSTLLALRTDFAASLDALGHWLKQEPTNQAVLDLVREIQGPEEKDEQDQLDLEDREKRDQMEYIFTEWIQLCQHLSTTEKNYSAFIMQLHQGKVLADMPSSCEFFRTCIEFCIAEWEQSTSTGANVQTNCYIPIDALAKLVILLVKYQVEDDAKGQFLDKAEYLNSILSLVVFVFNHHHETRGEHFSQKVFFRFFSSMLYEYHLIDTQLGAYHERILMTFAECFLTIQPAFFPMFSFHWMSLVCHRYFMPKLLMLEGDKGCATFAKLLETMLVYIGTLLKEMPISPVIKMLYRGILRILLVLHHDFPEFLAEWHFSICEVIPVHCTQLRNLILSAYPSSLSDLPDPFTTGLKVDRLPEIRVAPKICGDVLRPLIKSGVKDFVDSCLISNDGPSNAAIRGILERLETEPRKEAGLGFATVTVNSTILNSLVLYVGMEAIKDANAKSVSTFQQQSPHTALLARLATDLNPQARYFFLSAIANHLRYPNSHTHYFSYILLYLFGPVQDKSNESDVRQQITRVLLERLIVHRPHPWGLIITLLELLKNPSYDFWNLPFIKSAPEVRTFLLRFLDPEE</sequence>
<dbReference type="EMBL" id="JBBBZM010000114">
    <property type="protein sequence ID" value="KAL0633789.1"/>
    <property type="molecule type" value="Genomic_DNA"/>
</dbReference>
<comment type="caution">
    <text evidence="12">The sequence shown here is derived from an EMBL/GenBank/DDBJ whole genome shotgun (WGS) entry which is preliminary data.</text>
</comment>
<keyword evidence="4" id="KW-0804">Transcription</keyword>
<feature type="domain" description="CCR4-NOT transcription complex subunit 1 TTP binding" evidence="9">
    <location>
        <begin position="612"/>
        <end position="767"/>
    </location>
</feature>
<reference evidence="12 13" key="1">
    <citation type="submission" date="2024-02" db="EMBL/GenBank/DDBJ databases">
        <title>Discinaceae phylogenomics.</title>
        <authorList>
            <person name="Dirks A.C."/>
            <person name="James T.Y."/>
        </authorList>
    </citation>
    <scope>NUCLEOTIDE SEQUENCE [LARGE SCALE GENOMIC DNA]</scope>
    <source>
        <strain evidence="12 13">ACD0624</strain>
    </source>
</reference>
<evidence type="ECO:0000256" key="3">
    <source>
        <dbReference type="ARBA" id="ARBA00023015"/>
    </source>
</evidence>
<dbReference type="Gene3D" id="1.25.40.180">
    <property type="match status" value="1"/>
</dbReference>
<feature type="domain" description="CCR4-Not complex component Not1 C-terminal" evidence="6">
    <location>
        <begin position="1704"/>
        <end position="2069"/>
    </location>
</feature>
<keyword evidence="5" id="KW-0539">Nucleus</keyword>
<dbReference type="Pfam" id="PF16417">
    <property type="entry name" value="CNOT1_TTP_bind"/>
    <property type="match status" value="1"/>
</dbReference>
<evidence type="ECO:0000259" key="10">
    <source>
        <dbReference type="Pfam" id="PF16418"/>
    </source>
</evidence>
<dbReference type="InterPro" id="IPR055454">
    <property type="entry name" value="CNOT1-like_NOT1_connector"/>
</dbReference>
<dbReference type="CDD" id="cd20710">
    <property type="entry name" value="NOT1_connector"/>
    <property type="match status" value="1"/>
</dbReference>
<comment type="subcellular location">
    <subcellularLocation>
        <location evidence="1">Nucleus</location>
    </subcellularLocation>
</comment>
<dbReference type="Proteomes" id="UP001447188">
    <property type="component" value="Unassembled WGS sequence"/>
</dbReference>
<dbReference type="InterPro" id="IPR032194">
    <property type="entry name" value="CNOT1_HEAT"/>
</dbReference>
<proteinExistence type="predicted"/>
<dbReference type="InterPro" id="IPR024557">
    <property type="entry name" value="CNOT1_dom_4"/>
</dbReference>
<dbReference type="Gene3D" id="1.25.40.790">
    <property type="match status" value="1"/>
</dbReference>